<dbReference type="GO" id="GO:0006865">
    <property type="term" value="P:amino acid transport"/>
    <property type="evidence" value="ECO:0007669"/>
    <property type="project" value="TreeGrafter"/>
</dbReference>
<protein>
    <submittedName>
        <fullName evidence="6">General L-amino acid transport system substrate-binding protein</fullName>
    </submittedName>
</protein>
<evidence type="ECO:0000313" key="7">
    <source>
        <dbReference type="Proteomes" id="UP000277424"/>
    </source>
</evidence>
<comment type="similarity">
    <text evidence="1">Belongs to the bacterial solute-binding protein 3 family.</text>
</comment>
<evidence type="ECO:0000256" key="4">
    <source>
        <dbReference type="SAM" id="SignalP"/>
    </source>
</evidence>
<feature type="signal peptide" evidence="4">
    <location>
        <begin position="1"/>
        <end position="26"/>
    </location>
</feature>
<evidence type="ECO:0000313" key="6">
    <source>
        <dbReference type="EMBL" id="RKQ73145.1"/>
    </source>
</evidence>
<evidence type="ECO:0000256" key="2">
    <source>
        <dbReference type="ARBA" id="ARBA00022448"/>
    </source>
</evidence>
<feature type="chain" id="PRO_5019104749" evidence="4">
    <location>
        <begin position="27"/>
        <end position="346"/>
    </location>
</feature>
<dbReference type="Proteomes" id="UP000277424">
    <property type="component" value="Unassembled WGS sequence"/>
</dbReference>
<comment type="caution">
    <text evidence="6">The sequence shown here is derived from an EMBL/GenBank/DDBJ whole genome shotgun (WGS) entry which is preliminary data.</text>
</comment>
<keyword evidence="3 4" id="KW-0732">Signal</keyword>
<dbReference type="InterPro" id="IPR001638">
    <property type="entry name" value="Solute-binding_3/MltF_N"/>
</dbReference>
<dbReference type="EMBL" id="RBIG01000001">
    <property type="protein sequence ID" value="RKQ73145.1"/>
    <property type="molecule type" value="Genomic_DNA"/>
</dbReference>
<organism evidence="6 7">
    <name type="scientific">Oceanibaculum indicum</name>
    <dbReference type="NCBI Taxonomy" id="526216"/>
    <lineage>
        <taxon>Bacteria</taxon>
        <taxon>Pseudomonadati</taxon>
        <taxon>Pseudomonadota</taxon>
        <taxon>Alphaproteobacteria</taxon>
        <taxon>Rhodospirillales</taxon>
        <taxon>Oceanibaculaceae</taxon>
        <taxon>Oceanibaculum</taxon>
    </lineage>
</organism>
<dbReference type="SMART" id="SM00062">
    <property type="entry name" value="PBPb"/>
    <property type="match status" value="1"/>
</dbReference>
<dbReference type="CDD" id="cd13692">
    <property type="entry name" value="PBP2_BztA"/>
    <property type="match status" value="1"/>
</dbReference>
<proteinExistence type="inferred from homology"/>
<keyword evidence="2" id="KW-0813">Transport</keyword>
<gene>
    <name evidence="6" type="ORF">BCL74_0922</name>
</gene>
<dbReference type="PANTHER" id="PTHR30085:SF7">
    <property type="entry name" value="AMINO-ACID ABC TRANSPORTER-BINDING PROTEIN YHDW-RELATED"/>
    <property type="match status" value="1"/>
</dbReference>
<dbReference type="InterPro" id="IPR051455">
    <property type="entry name" value="Bact_solute-bind_prot3"/>
</dbReference>
<dbReference type="RefSeq" id="WP_008943544.1">
    <property type="nucleotide sequence ID" value="NZ_RBIG01000001.1"/>
</dbReference>
<evidence type="ECO:0000256" key="1">
    <source>
        <dbReference type="ARBA" id="ARBA00010333"/>
    </source>
</evidence>
<dbReference type="PANTHER" id="PTHR30085">
    <property type="entry name" value="AMINO ACID ABC TRANSPORTER PERMEASE"/>
    <property type="match status" value="1"/>
</dbReference>
<dbReference type="Pfam" id="PF00497">
    <property type="entry name" value="SBP_bac_3"/>
    <property type="match status" value="1"/>
</dbReference>
<dbReference type="AlphaFoldDB" id="A0A420WQH6"/>
<sequence length="346" mass="37187">MKKLSLLGLGLGLLAGFAVTAGTAAAQSTLEQVKQRGHLRCQVGIPSPGFYVLDQNGNWSGSDVSICRAVATAIFGDPSKVEFQSVTSAVRFTALANGESDMLSRTATWTIFRDTQLGLKFAGINFYDGQGFMVPKSLGLKSAKELKGATVCVLTGTTTELNLTDYSRTLGLDLKPIVFEDNNVRDQTYSQGGCDAITNDKSGLASSRAKFANQNDHVILPETISKEPLGPAVRNGDDQWFQIVRWSVFALIAAEEYGVNSKNVDQMKASPPNPEVARFLGVEGELGKGLGLSQDWAYNIIKHVGNYGEVYEKYMGEGPGAIGIPRAGSQNALWTEGGLMYAPPFR</sequence>
<evidence type="ECO:0000259" key="5">
    <source>
        <dbReference type="SMART" id="SM00062"/>
    </source>
</evidence>
<dbReference type="OrthoDB" id="9777941at2"/>
<evidence type="ECO:0000256" key="3">
    <source>
        <dbReference type="ARBA" id="ARBA00022729"/>
    </source>
</evidence>
<dbReference type="SUPFAM" id="SSF53850">
    <property type="entry name" value="Periplasmic binding protein-like II"/>
    <property type="match status" value="1"/>
</dbReference>
<feature type="domain" description="Solute-binding protein family 3/N-terminal" evidence="5">
    <location>
        <begin position="38"/>
        <end position="267"/>
    </location>
</feature>
<dbReference type="Gene3D" id="3.40.190.10">
    <property type="entry name" value="Periplasmic binding protein-like II"/>
    <property type="match status" value="2"/>
</dbReference>
<accession>A0A420WQH6</accession>
<reference evidence="6 7" key="1">
    <citation type="submission" date="2018-10" db="EMBL/GenBank/DDBJ databases">
        <title>Comparative analysis of microorganisms from saline springs in Andes Mountain Range, Colombia.</title>
        <authorList>
            <person name="Rubin E."/>
        </authorList>
    </citation>
    <scope>NUCLEOTIDE SEQUENCE [LARGE SCALE GENOMIC DNA]</scope>
    <source>
        <strain evidence="6 7">USBA 36</strain>
    </source>
</reference>
<name>A0A420WQH6_9PROT</name>